<name>A0ACC2T6P2_9FUNG</name>
<dbReference type="EMBL" id="QTSX02003583">
    <property type="protein sequence ID" value="KAJ9070263.1"/>
    <property type="molecule type" value="Genomic_DNA"/>
</dbReference>
<sequence>MHMFENIPGCAQDILVTSENVVRSLTCNNLELSALDPVPSMAPSLAPLSSPPLEIPVTQVQGEDSDGQEFDPKRAPWLLVGMILMGLDSYFPCLSAVSSLCTPLQAAISVMNDISPGISGKLQLGELNSGPDYEGCGDPAGPWAARLCFSRLASGSAETGIGLNLINQGILQARLAANLQKQAGLLEELNQYGPESKGNLDN</sequence>
<protein>
    <submittedName>
        <fullName evidence="1">Uncharacterized protein</fullName>
    </submittedName>
</protein>
<proteinExistence type="predicted"/>
<reference evidence="1" key="1">
    <citation type="submission" date="2022-04" db="EMBL/GenBank/DDBJ databases">
        <title>Genome of the entomopathogenic fungus Entomophthora muscae.</title>
        <authorList>
            <person name="Elya C."/>
            <person name="Lovett B.R."/>
            <person name="Lee E."/>
            <person name="Macias A.M."/>
            <person name="Hajek A.E."/>
            <person name="De Bivort B.L."/>
            <person name="Kasson M.T."/>
            <person name="De Fine Licht H.H."/>
            <person name="Stajich J.E."/>
        </authorList>
    </citation>
    <scope>NUCLEOTIDE SEQUENCE</scope>
    <source>
        <strain evidence="1">Berkeley</strain>
    </source>
</reference>
<evidence type="ECO:0000313" key="2">
    <source>
        <dbReference type="Proteomes" id="UP001165960"/>
    </source>
</evidence>
<evidence type="ECO:0000313" key="1">
    <source>
        <dbReference type="EMBL" id="KAJ9070263.1"/>
    </source>
</evidence>
<keyword evidence="2" id="KW-1185">Reference proteome</keyword>
<organism evidence="1 2">
    <name type="scientific">Entomophthora muscae</name>
    <dbReference type="NCBI Taxonomy" id="34485"/>
    <lineage>
        <taxon>Eukaryota</taxon>
        <taxon>Fungi</taxon>
        <taxon>Fungi incertae sedis</taxon>
        <taxon>Zoopagomycota</taxon>
        <taxon>Entomophthoromycotina</taxon>
        <taxon>Entomophthoromycetes</taxon>
        <taxon>Entomophthorales</taxon>
        <taxon>Entomophthoraceae</taxon>
        <taxon>Entomophthora</taxon>
    </lineage>
</organism>
<gene>
    <name evidence="1" type="ORF">DSO57_1010085</name>
</gene>
<accession>A0ACC2T6P2</accession>
<comment type="caution">
    <text evidence="1">The sequence shown here is derived from an EMBL/GenBank/DDBJ whole genome shotgun (WGS) entry which is preliminary data.</text>
</comment>
<dbReference type="Proteomes" id="UP001165960">
    <property type="component" value="Unassembled WGS sequence"/>
</dbReference>